<dbReference type="OMA" id="CHGRIKQ"/>
<name>A0A9R1S5J7_TRITD</name>
<organism evidence="2 3">
    <name type="scientific">Triticum turgidum subsp. durum</name>
    <name type="common">Durum wheat</name>
    <name type="synonym">Triticum durum</name>
    <dbReference type="NCBI Taxonomy" id="4567"/>
    <lineage>
        <taxon>Eukaryota</taxon>
        <taxon>Viridiplantae</taxon>
        <taxon>Streptophyta</taxon>
        <taxon>Embryophyta</taxon>
        <taxon>Tracheophyta</taxon>
        <taxon>Spermatophyta</taxon>
        <taxon>Magnoliopsida</taxon>
        <taxon>Liliopsida</taxon>
        <taxon>Poales</taxon>
        <taxon>Poaceae</taxon>
        <taxon>BOP clade</taxon>
        <taxon>Pooideae</taxon>
        <taxon>Triticodae</taxon>
        <taxon>Triticeae</taxon>
        <taxon>Triticinae</taxon>
        <taxon>Triticum</taxon>
    </lineage>
</organism>
<evidence type="ECO:0000313" key="2">
    <source>
        <dbReference type="EMBL" id="VAH81862.1"/>
    </source>
</evidence>
<feature type="region of interest" description="Disordered" evidence="1">
    <location>
        <begin position="34"/>
        <end position="54"/>
    </location>
</feature>
<dbReference type="PANTHER" id="PTHR35731">
    <property type="entry name" value="8-AMINO-7-OXONONANOATE SYNTHASE"/>
    <property type="match status" value="1"/>
</dbReference>
<dbReference type="PANTHER" id="PTHR35731:SF1">
    <property type="entry name" value="8-AMINO-7-OXONONANOATE SYNTHASE"/>
    <property type="match status" value="1"/>
</dbReference>
<evidence type="ECO:0000313" key="3">
    <source>
        <dbReference type="Proteomes" id="UP000324705"/>
    </source>
</evidence>
<dbReference type="AlphaFoldDB" id="A0A9R1S5J7"/>
<dbReference type="Gramene" id="TRITD3Bv1G206910.1">
    <property type="protein sequence ID" value="TRITD3Bv1G206910.1"/>
    <property type="gene ID" value="TRITD3Bv1G206910"/>
</dbReference>
<reference evidence="2 3" key="1">
    <citation type="submission" date="2017-09" db="EMBL/GenBank/DDBJ databases">
        <authorList>
            <consortium name="International Durum Wheat Genome Sequencing Consortium (IDWGSC)"/>
            <person name="Milanesi L."/>
        </authorList>
    </citation>
    <scope>NUCLEOTIDE SEQUENCE [LARGE SCALE GENOMIC DNA]</scope>
    <source>
        <strain evidence="3">cv. Svevo</strain>
    </source>
</reference>
<evidence type="ECO:0000256" key="1">
    <source>
        <dbReference type="SAM" id="MobiDB-lite"/>
    </source>
</evidence>
<gene>
    <name evidence="2" type="ORF">TRITD_3Bv1G206910</name>
</gene>
<dbReference type="GO" id="GO:0009507">
    <property type="term" value="C:chloroplast"/>
    <property type="evidence" value="ECO:0007669"/>
    <property type="project" value="TreeGrafter"/>
</dbReference>
<dbReference type="EMBL" id="LT934116">
    <property type="protein sequence ID" value="VAH81862.1"/>
    <property type="molecule type" value="Genomic_DNA"/>
</dbReference>
<accession>A0A9R1S5J7</accession>
<protein>
    <submittedName>
        <fullName evidence="2">Uncharacterized protein</fullName>
    </submittedName>
</protein>
<feature type="region of interest" description="Disordered" evidence="1">
    <location>
        <begin position="1"/>
        <end position="20"/>
    </location>
</feature>
<dbReference type="Proteomes" id="UP000324705">
    <property type="component" value="Chromosome 3B"/>
</dbReference>
<proteinExistence type="predicted"/>
<keyword evidence="3" id="KW-1185">Reference proteome</keyword>
<sequence length="130" mass="14680">MLTLHTVQTSLPSPRRSSLRRHALQLSRRRFSICKSSSEDDGSDAPLPHGGDQRQQEVLAKIAMLQTQKVRITNFLDERSAYLTKFTKDADTEFDMIGQNAMKELDQIGDQVSIPCHGRIKQYIASSFSV</sequence>